<keyword evidence="5 6" id="KW-0472">Membrane</keyword>
<dbReference type="Proteomes" id="UP000254701">
    <property type="component" value="Unassembled WGS sequence"/>
</dbReference>
<feature type="transmembrane region" description="Helical" evidence="6">
    <location>
        <begin position="98"/>
        <end position="117"/>
    </location>
</feature>
<dbReference type="Pfam" id="PF02653">
    <property type="entry name" value="BPD_transp_2"/>
    <property type="match status" value="1"/>
</dbReference>
<comment type="subcellular location">
    <subcellularLocation>
        <location evidence="1">Cell membrane</location>
        <topology evidence="1">Multi-pass membrane protein</topology>
    </subcellularLocation>
</comment>
<evidence type="ECO:0000256" key="5">
    <source>
        <dbReference type="ARBA" id="ARBA00023136"/>
    </source>
</evidence>
<feature type="transmembrane region" description="Helical" evidence="6">
    <location>
        <begin position="67"/>
        <end position="86"/>
    </location>
</feature>
<feature type="transmembrane region" description="Helical" evidence="6">
    <location>
        <begin position="277"/>
        <end position="297"/>
    </location>
</feature>
<evidence type="ECO:0000256" key="2">
    <source>
        <dbReference type="ARBA" id="ARBA00022475"/>
    </source>
</evidence>
<dbReference type="RefSeq" id="WP_115729895.1">
    <property type="nucleotide sequence ID" value="NZ_BAAAVY010000015.1"/>
</dbReference>
<dbReference type="PANTHER" id="PTHR30482:SF10">
    <property type="entry name" value="HIGH-AFFINITY BRANCHED-CHAIN AMINO ACID TRANSPORT PROTEIN BRAE"/>
    <property type="match status" value="1"/>
</dbReference>
<keyword evidence="4 6" id="KW-1133">Transmembrane helix</keyword>
<organism evidence="7 8">
    <name type="scientific">Aminobacter aminovorans</name>
    <name type="common">Chelatobacter heintzii</name>
    <dbReference type="NCBI Taxonomy" id="83263"/>
    <lineage>
        <taxon>Bacteria</taxon>
        <taxon>Pseudomonadati</taxon>
        <taxon>Pseudomonadota</taxon>
        <taxon>Alphaproteobacteria</taxon>
        <taxon>Hyphomicrobiales</taxon>
        <taxon>Phyllobacteriaceae</taxon>
        <taxon>Aminobacter</taxon>
    </lineage>
</organism>
<dbReference type="OrthoDB" id="9814461at2"/>
<evidence type="ECO:0000256" key="3">
    <source>
        <dbReference type="ARBA" id="ARBA00022692"/>
    </source>
</evidence>
<evidence type="ECO:0000256" key="6">
    <source>
        <dbReference type="SAM" id="Phobius"/>
    </source>
</evidence>
<feature type="transmembrane region" description="Helical" evidence="6">
    <location>
        <begin position="146"/>
        <end position="163"/>
    </location>
</feature>
<dbReference type="GO" id="GO:0005886">
    <property type="term" value="C:plasma membrane"/>
    <property type="evidence" value="ECO:0007669"/>
    <property type="project" value="UniProtKB-SubCell"/>
</dbReference>
<dbReference type="EMBL" id="UFSM01000001">
    <property type="protein sequence ID" value="SUU87377.1"/>
    <property type="molecule type" value="Genomic_DNA"/>
</dbReference>
<feature type="transmembrane region" description="Helical" evidence="6">
    <location>
        <begin position="249"/>
        <end position="271"/>
    </location>
</feature>
<dbReference type="GO" id="GO:0015658">
    <property type="term" value="F:branched-chain amino acid transmembrane transporter activity"/>
    <property type="evidence" value="ECO:0007669"/>
    <property type="project" value="InterPro"/>
</dbReference>
<feature type="transmembrane region" description="Helical" evidence="6">
    <location>
        <begin position="6"/>
        <end position="27"/>
    </location>
</feature>
<evidence type="ECO:0000256" key="1">
    <source>
        <dbReference type="ARBA" id="ARBA00004651"/>
    </source>
</evidence>
<keyword evidence="2" id="KW-1003">Cell membrane</keyword>
<evidence type="ECO:0000256" key="4">
    <source>
        <dbReference type="ARBA" id="ARBA00022989"/>
    </source>
</evidence>
<feature type="transmembrane region" description="Helical" evidence="6">
    <location>
        <begin position="199"/>
        <end position="220"/>
    </location>
</feature>
<dbReference type="InterPro" id="IPR001851">
    <property type="entry name" value="ABC_transp_permease"/>
</dbReference>
<dbReference type="PANTHER" id="PTHR30482">
    <property type="entry name" value="HIGH-AFFINITY BRANCHED-CHAIN AMINO ACID TRANSPORT SYSTEM PERMEASE"/>
    <property type="match status" value="1"/>
</dbReference>
<dbReference type="AlphaFoldDB" id="A0A380WEF2"/>
<dbReference type="InterPro" id="IPR043428">
    <property type="entry name" value="LivM-like"/>
</dbReference>
<evidence type="ECO:0000313" key="7">
    <source>
        <dbReference type="EMBL" id="SUU87377.1"/>
    </source>
</evidence>
<sequence>MIGFVSYLVFFLTVALILGIATLGLNLQWGGTGLFNAGIVGFYAIGAYTFAILTAPARPELLGNFELPWIVGLVGAMAAAALAALITGMATVRLRGDYLAVATFGIAVTIQLVATNFEALTGGTMGIASIPNPFRGLFATPLANNLGYLAVVVVILAVAYVALERIARSPWGRVLKAIREDEVAAETLGKNTRSFRLQAFVIGSTLMGLAGALYASFIGFVSPFDFLPILTFQIWTMLIIGGSGNNRGAILGAIVVWGIWSAIGAASSKMLPEQFQIYGGAAQAMIIGLALVLVLLLRPRGLIGEQPVTSRHAA</sequence>
<dbReference type="CDD" id="cd06581">
    <property type="entry name" value="TM_PBP1_LivM_like"/>
    <property type="match status" value="1"/>
</dbReference>
<proteinExistence type="predicted"/>
<reference evidence="7 8" key="1">
    <citation type="submission" date="2018-06" db="EMBL/GenBank/DDBJ databases">
        <authorList>
            <consortium name="Pathogen Informatics"/>
            <person name="Doyle S."/>
        </authorList>
    </citation>
    <scope>NUCLEOTIDE SEQUENCE [LARGE SCALE GENOMIC DNA]</scope>
    <source>
        <strain evidence="7 8">NCTC10684</strain>
    </source>
</reference>
<protein>
    <submittedName>
        <fullName evidence="7">LIV-I protein H</fullName>
    </submittedName>
</protein>
<name>A0A380WEF2_AMIAI</name>
<accession>A0A380WEF2</accession>
<feature type="transmembrane region" description="Helical" evidence="6">
    <location>
        <begin position="34"/>
        <end position="55"/>
    </location>
</feature>
<keyword evidence="3 6" id="KW-0812">Transmembrane</keyword>
<feature type="transmembrane region" description="Helical" evidence="6">
    <location>
        <begin position="226"/>
        <end position="242"/>
    </location>
</feature>
<evidence type="ECO:0000313" key="8">
    <source>
        <dbReference type="Proteomes" id="UP000254701"/>
    </source>
</evidence>
<gene>
    <name evidence="7" type="primary">livH_2</name>
    <name evidence="7" type="ORF">NCTC10684_00575</name>
</gene>